<gene>
    <name evidence="1" type="ORF">F5147DRAFT_776221</name>
</gene>
<accession>A0A9P7F308</accession>
<proteinExistence type="predicted"/>
<evidence type="ECO:0000313" key="1">
    <source>
        <dbReference type="EMBL" id="KAG2102873.1"/>
    </source>
</evidence>
<dbReference type="RefSeq" id="XP_041290340.1">
    <property type="nucleotide sequence ID" value="XM_041441826.1"/>
</dbReference>
<dbReference type="EMBL" id="JABBWM010000046">
    <property type="protein sequence ID" value="KAG2102873.1"/>
    <property type="molecule type" value="Genomic_DNA"/>
</dbReference>
<protein>
    <submittedName>
        <fullName evidence="1">Uncharacterized protein</fullName>
    </submittedName>
</protein>
<dbReference type="AlphaFoldDB" id="A0A9P7F308"/>
<reference evidence="1" key="1">
    <citation type="journal article" date="2020" name="New Phytol.">
        <title>Comparative genomics reveals dynamic genome evolution in host specialist ectomycorrhizal fungi.</title>
        <authorList>
            <person name="Lofgren L.A."/>
            <person name="Nguyen N.H."/>
            <person name="Vilgalys R."/>
            <person name="Ruytinx J."/>
            <person name="Liao H.L."/>
            <person name="Branco S."/>
            <person name="Kuo A."/>
            <person name="LaButti K."/>
            <person name="Lipzen A."/>
            <person name="Andreopoulos W."/>
            <person name="Pangilinan J."/>
            <person name="Riley R."/>
            <person name="Hundley H."/>
            <person name="Na H."/>
            <person name="Barry K."/>
            <person name="Grigoriev I.V."/>
            <person name="Stajich J.E."/>
            <person name="Kennedy P.G."/>
        </authorList>
    </citation>
    <scope>NUCLEOTIDE SEQUENCE</scope>
    <source>
        <strain evidence="1">FC423</strain>
    </source>
</reference>
<dbReference type="Proteomes" id="UP000823399">
    <property type="component" value="Unassembled WGS sequence"/>
</dbReference>
<dbReference type="GeneID" id="64704085"/>
<organism evidence="1 2">
    <name type="scientific">Suillus discolor</name>
    <dbReference type="NCBI Taxonomy" id="1912936"/>
    <lineage>
        <taxon>Eukaryota</taxon>
        <taxon>Fungi</taxon>
        <taxon>Dikarya</taxon>
        <taxon>Basidiomycota</taxon>
        <taxon>Agaricomycotina</taxon>
        <taxon>Agaricomycetes</taxon>
        <taxon>Agaricomycetidae</taxon>
        <taxon>Boletales</taxon>
        <taxon>Suillineae</taxon>
        <taxon>Suillaceae</taxon>
        <taxon>Suillus</taxon>
    </lineage>
</organism>
<evidence type="ECO:0000313" key="2">
    <source>
        <dbReference type="Proteomes" id="UP000823399"/>
    </source>
</evidence>
<dbReference type="OrthoDB" id="5584477at2759"/>
<comment type="caution">
    <text evidence="1">The sequence shown here is derived from an EMBL/GenBank/DDBJ whole genome shotgun (WGS) entry which is preliminary data.</text>
</comment>
<name>A0A9P7F308_9AGAM</name>
<sequence length="234" mass="26134">MTALLLPDDYIYIWVCDHNLLGYHLRGQFMAVLNDYDLLSFKRDGPRGLRRTGTVSFMVVDLLMPDAMAGKVKRVYAYNAELFIWVLTWVCLRYEEGKLLLLAVFSPEILVLFEFLILGVQEHHTKLAAYPDAKNLIVFQDPIQKGLALGQSSFCLDENQCTIRHALEDITDKIAALNLKFPTMPHSAAGHHSSSSVVLRSVAKFPEPCLFKGSAAEVDTFIDEILSGNGDIGA</sequence>
<keyword evidence="2" id="KW-1185">Reference proteome</keyword>